<sequence length="240" mass="28080">MWGLFGFERTEYPFELFGLPHIAMLLLTFVVAIYLFSNRKKIREQSTVAWTYSLVGVLILGEVTFHIWYFAHGEWDITVNLPLQLSSISMYLCAAMLLTKDYRMFEIAFFVSMTGALIAMITPELFLGYPHMRFFQFFLSHMAIVLACLYMLWVEEFKPTFRSVWRAFVALNIIAFVVWNINNVLGSNYMFLNGKPSSATFLDYLGPYPWYILSLEILAIGLFLLIYGFVYWTENKIQKQ</sequence>
<keyword evidence="1" id="KW-0812">Transmembrane</keyword>
<feature type="transmembrane region" description="Helical" evidence="1">
    <location>
        <begin position="77"/>
        <end position="98"/>
    </location>
</feature>
<dbReference type="NCBIfam" id="TIGR02206">
    <property type="entry name" value="intg_mem_TP0381"/>
    <property type="match status" value="1"/>
</dbReference>
<gene>
    <name evidence="2" type="ORF">J2R98_001882</name>
</gene>
<dbReference type="RefSeq" id="WP_307068279.1">
    <property type="nucleotide sequence ID" value="NZ_JAUSUP010000005.1"/>
</dbReference>
<keyword evidence="3" id="KW-1185">Reference proteome</keyword>
<reference evidence="2 3" key="1">
    <citation type="submission" date="2023-07" db="EMBL/GenBank/DDBJ databases">
        <title>Genomic Encyclopedia of Type Strains, Phase IV (KMG-IV): sequencing the most valuable type-strain genomes for metagenomic binning, comparative biology and taxonomic classification.</title>
        <authorList>
            <person name="Goeker M."/>
        </authorList>
    </citation>
    <scope>NUCLEOTIDE SEQUENCE [LARGE SCALE GENOMIC DNA]</scope>
    <source>
        <strain evidence="2 3">DSM 15448</strain>
    </source>
</reference>
<comment type="caution">
    <text evidence="2">The sequence shown here is derived from an EMBL/GenBank/DDBJ whole genome shotgun (WGS) entry which is preliminary data.</text>
</comment>
<keyword evidence="1" id="KW-1133">Transmembrane helix</keyword>
<feature type="transmembrane region" description="Helical" evidence="1">
    <location>
        <begin position="134"/>
        <end position="152"/>
    </location>
</feature>
<proteinExistence type="predicted"/>
<evidence type="ECO:0000313" key="3">
    <source>
        <dbReference type="Proteomes" id="UP001236723"/>
    </source>
</evidence>
<dbReference type="Pfam" id="PF14808">
    <property type="entry name" value="TMEM164"/>
    <property type="match status" value="1"/>
</dbReference>
<feature type="transmembrane region" description="Helical" evidence="1">
    <location>
        <begin position="48"/>
        <end position="71"/>
    </location>
</feature>
<name>A0ABU0DUS5_9BACI</name>
<accession>A0ABU0DUS5</accession>
<evidence type="ECO:0000313" key="2">
    <source>
        <dbReference type="EMBL" id="MDQ0352048.1"/>
    </source>
</evidence>
<dbReference type="EMBL" id="JAUSUP010000005">
    <property type="protein sequence ID" value="MDQ0352048.1"/>
    <property type="molecule type" value="Genomic_DNA"/>
</dbReference>
<feature type="transmembrane region" description="Helical" evidence="1">
    <location>
        <begin position="105"/>
        <end position="122"/>
    </location>
</feature>
<evidence type="ECO:0000256" key="1">
    <source>
        <dbReference type="SAM" id="Phobius"/>
    </source>
</evidence>
<dbReference type="Proteomes" id="UP001236723">
    <property type="component" value="Unassembled WGS sequence"/>
</dbReference>
<feature type="transmembrane region" description="Helical" evidence="1">
    <location>
        <begin position="210"/>
        <end position="232"/>
    </location>
</feature>
<feature type="transmembrane region" description="Helical" evidence="1">
    <location>
        <begin position="164"/>
        <end position="181"/>
    </location>
</feature>
<feature type="transmembrane region" description="Helical" evidence="1">
    <location>
        <begin position="16"/>
        <end position="36"/>
    </location>
</feature>
<protein>
    <submittedName>
        <fullName evidence="2">Integral membrane protein (TIGR02206 family)</fullName>
    </submittedName>
</protein>
<dbReference type="InterPro" id="IPR011737">
    <property type="entry name" value="CHP02206_TP0381"/>
</dbReference>
<keyword evidence="1" id="KW-0472">Membrane</keyword>
<organism evidence="2 3">
    <name type="scientific">Alkalibacillus filiformis</name>
    <dbReference type="NCBI Taxonomy" id="200990"/>
    <lineage>
        <taxon>Bacteria</taxon>
        <taxon>Bacillati</taxon>
        <taxon>Bacillota</taxon>
        <taxon>Bacilli</taxon>
        <taxon>Bacillales</taxon>
        <taxon>Bacillaceae</taxon>
        <taxon>Alkalibacillus</taxon>
    </lineage>
</organism>